<dbReference type="PROSITE" id="PS50206">
    <property type="entry name" value="RHODANESE_3"/>
    <property type="match status" value="1"/>
</dbReference>
<dbReference type="GO" id="GO:0010971">
    <property type="term" value="P:positive regulation of G2/M transition of mitotic cell cycle"/>
    <property type="evidence" value="ECO:0007669"/>
    <property type="project" value="TreeGrafter"/>
</dbReference>
<keyword evidence="3" id="KW-0132">Cell division</keyword>
<dbReference type="Proteomes" id="UP000041254">
    <property type="component" value="Unassembled WGS sequence"/>
</dbReference>
<reference evidence="9 10" key="1">
    <citation type="submission" date="2014-11" db="EMBL/GenBank/DDBJ databases">
        <authorList>
            <person name="Zhu J."/>
            <person name="Qi W."/>
            <person name="Song R."/>
        </authorList>
    </citation>
    <scope>NUCLEOTIDE SEQUENCE [LARGE SCALE GENOMIC DNA]</scope>
</reference>
<dbReference type="Gene3D" id="3.40.250.10">
    <property type="entry name" value="Rhodanese-like domain"/>
    <property type="match status" value="1"/>
</dbReference>
<dbReference type="InterPro" id="IPR036873">
    <property type="entry name" value="Rhodanese-like_dom_sf"/>
</dbReference>
<evidence type="ECO:0000256" key="2">
    <source>
        <dbReference type="ARBA" id="ARBA00013064"/>
    </source>
</evidence>
<accession>A0A0G4EXW1</accession>
<dbReference type="EC" id="3.1.3.48" evidence="2"/>
<keyword evidence="10" id="KW-1185">Reference proteome</keyword>
<feature type="compositionally biased region" description="Basic and acidic residues" evidence="7">
    <location>
        <begin position="17"/>
        <end position="27"/>
    </location>
</feature>
<dbReference type="SUPFAM" id="SSF52821">
    <property type="entry name" value="Rhodanese/Cell cycle control phosphatase"/>
    <property type="match status" value="1"/>
</dbReference>
<feature type="domain" description="Rhodanese" evidence="8">
    <location>
        <begin position="193"/>
        <end position="296"/>
    </location>
</feature>
<feature type="compositionally biased region" description="Basic residues" evidence="7">
    <location>
        <begin position="28"/>
        <end position="41"/>
    </location>
</feature>
<dbReference type="PhylomeDB" id="A0A0G4EXW1"/>
<keyword evidence="4" id="KW-0378">Hydrolase</keyword>
<evidence type="ECO:0000256" key="7">
    <source>
        <dbReference type="SAM" id="MobiDB-lite"/>
    </source>
</evidence>
<dbReference type="InParanoid" id="A0A0G4EXW1"/>
<evidence type="ECO:0000256" key="6">
    <source>
        <dbReference type="ARBA" id="ARBA00023306"/>
    </source>
</evidence>
<keyword evidence="5" id="KW-0904">Protein phosphatase</keyword>
<evidence type="ECO:0000259" key="8">
    <source>
        <dbReference type="PROSITE" id="PS50206"/>
    </source>
</evidence>
<dbReference type="GO" id="GO:0051301">
    <property type="term" value="P:cell division"/>
    <property type="evidence" value="ECO:0007669"/>
    <property type="project" value="UniProtKB-KW"/>
</dbReference>
<dbReference type="InterPro" id="IPR001763">
    <property type="entry name" value="Rhodanese-like_dom"/>
</dbReference>
<feature type="region of interest" description="Disordered" evidence="7">
    <location>
        <begin position="1"/>
        <end position="168"/>
    </location>
</feature>
<dbReference type="GO" id="GO:0005737">
    <property type="term" value="C:cytoplasm"/>
    <property type="evidence" value="ECO:0007669"/>
    <property type="project" value="TreeGrafter"/>
</dbReference>
<dbReference type="GO" id="GO:0004725">
    <property type="term" value="F:protein tyrosine phosphatase activity"/>
    <property type="evidence" value="ECO:0007669"/>
    <property type="project" value="UniProtKB-EC"/>
</dbReference>
<dbReference type="GO" id="GO:0000086">
    <property type="term" value="P:G2/M transition of mitotic cell cycle"/>
    <property type="evidence" value="ECO:0007669"/>
    <property type="project" value="TreeGrafter"/>
</dbReference>
<protein>
    <recommendedName>
        <fullName evidence="2">protein-tyrosine-phosphatase</fullName>
        <ecNumber evidence="2">3.1.3.48</ecNumber>
    </recommendedName>
</protein>
<dbReference type="InterPro" id="IPR000751">
    <property type="entry name" value="MPI_Phosphatase"/>
</dbReference>
<sequence>MARRSSRLAAKAGGAVKQDESPKEVKAPARRGRGAAKKKAAQPKPKPPRQIAKVAGKGQMVVDDGPDEPMTPVVDKKVGKKAPQKKKAPPAPKRKNPPRGGNRGGGNHRRDRTPSPPRAPPMAMDEDENAHMVRTPPPGMFHAPQPGNAPPQGAPQHPASRGLRVDSNYKNVTNIRPDELKRAMDSPELSPYLHVWDARFKGEFDGGHIAGARHVKSVKGVIDALWDKNGAAKLPEPHRQKLVFHCEYSQERAVVLLQMLQNFNGWNAPNNQKYEHMYLLRGGYNGFYSRYPDVCGPYVKEEALPTMGADRDKRGEQIKNMRDKLNKKADFVALVGELEEPPERCLKPRTQYHY</sequence>
<organism evidence="9 10">
    <name type="scientific">Vitrella brassicaformis (strain CCMP3155)</name>
    <dbReference type="NCBI Taxonomy" id="1169540"/>
    <lineage>
        <taxon>Eukaryota</taxon>
        <taxon>Sar</taxon>
        <taxon>Alveolata</taxon>
        <taxon>Colpodellida</taxon>
        <taxon>Vitrellaceae</taxon>
        <taxon>Vitrella</taxon>
    </lineage>
</organism>
<dbReference type="SMART" id="SM00450">
    <property type="entry name" value="RHOD"/>
    <property type="match status" value="1"/>
</dbReference>
<dbReference type="OrthoDB" id="26523at2759"/>
<name>A0A0G4EXW1_VITBC</name>
<dbReference type="Pfam" id="PF00581">
    <property type="entry name" value="Rhodanese"/>
    <property type="match status" value="1"/>
</dbReference>
<feature type="compositionally biased region" description="Basic residues" evidence="7">
    <location>
        <begin position="78"/>
        <end position="97"/>
    </location>
</feature>
<dbReference type="PRINTS" id="PR00716">
    <property type="entry name" value="MPIPHPHTASE"/>
</dbReference>
<dbReference type="GO" id="GO:0110032">
    <property type="term" value="P:positive regulation of G2/MI transition of meiotic cell cycle"/>
    <property type="evidence" value="ECO:0007669"/>
    <property type="project" value="TreeGrafter"/>
</dbReference>
<evidence type="ECO:0000313" key="9">
    <source>
        <dbReference type="EMBL" id="CEM03556.1"/>
    </source>
</evidence>
<gene>
    <name evidence="9" type="ORF">Vbra_13944</name>
</gene>
<dbReference type="AlphaFoldDB" id="A0A0G4EXW1"/>
<proteinExistence type="inferred from homology"/>
<dbReference type="STRING" id="1169540.A0A0G4EXW1"/>
<evidence type="ECO:0000256" key="4">
    <source>
        <dbReference type="ARBA" id="ARBA00022801"/>
    </source>
</evidence>
<dbReference type="EMBL" id="CDMY01000344">
    <property type="protein sequence ID" value="CEM03556.1"/>
    <property type="molecule type" value="Genomic_DNA"/>
</dbReference>
<dbReference type="PANTHER" id="PTHR10828">
    <property type="entry name" value="M-PHASE INDUCER PHOSPHATASE DUAL SPECIFICITY PHOSPHATASE CDC25"/>
    <property type="match status" value="1"/>
</dbReference>
<comment type="similarity">
    <text evidence="1">Belongs to the MPI phosphatase family.</text>
</comment>
<evidence type="ECO:0000256" key="5">
    <source>
        <dbReference type="ARBA" id="ARBA00022912"/>
    </source>
</evidence>
<keyword evidence="6" id="KW-0131">Cell cycle</keyword>
<evidence type="ECO:0000256" key="3">
    <source>
        <dbReference type="ARBA" id="ARBA00022618"/>
    </source>
</evidence>
<dbReference type="VEuPathDB" id="CryptoDB:Vbra_13944"/>
<evidence type="ECO:0000256" key="1">
    <source>
        <dbReference type="ARBA" id="ARBA00011065"/>
    </source>
</evidence>
<evidence type="ECO:0000313" key="10">
    <source>
        <dbReference type="Proteomes" id="UP000041254"/>
    </source>
</evidence>
<dbReference type="GO" id="GO:0005634">
    <property type="term" value="C:nucleus"/>
    <property type="evidence" value="ECO:0007669"/>
    <property type="project" value="TreeGrafter"/>
</dbReference>
<dbReference type="PANTHER" id="PTHR10828:SF17">
    <property type="entry name" value="PROTEIN-TYROSINE-PHOSPHATASE"/>
    <property type="match status" value="1"/>
</dbReference>